<dbReference type="InParanoid" id="A0A0R0FBZ4"/>
<name>A0A0R0FBZ4_SOYBN</name>
<reference evidence="2 3" key="1">
    <citation type="journal article" date="2010" name="Nature">
        <title>Genome sequence of the palaeopolyploid soybean.</title>
        <authorList>
            <person name="Schmutz J."/>
            <person name="Cannon S.B."/>
            <person name="Schlueter J."/>
            <person name="Ma J."/>
            <person name="Mitros T."/>
            <person name="Nelson W."/>
            <person name="Hyten D.L."/>
            <person name="Song Q."/>
            <person name="Thelen J.J."/>
            <person name="Cheng J."/>
            <person name="Xu D."/>
            <person name="Hellsten U."/>
            <person name="May G.D."/>
            <person name="Yu Y."/>
            <person name="Sakurai T."/>
            <person name="Umezawa T."/>
            <person name="Bhattacharyya M.K."/>
            <person name="Sandhu D."/>
            <person name="Valliyodan B."/>
            <person name="Lindquist E."/>
            <person name="Peto M."/>
            <person name="Grant D."/>
            <person name="Shu S."/>
            <person name="Goodstein D."/>
            <person name="Barry K."/>
            <person name="Futrell-Griggs M."/>
            <person name="Abernathy B."/>
            <person name="Du J."/>
            <person name="Tian Z."/>
            <person name="Zhu L."/>
            <person name="Gill N."/>
            <person name="Joshi T."/>
            <person name="Libault M."/>
            <person name="Sethuraman A."/>
            <person name="Zhang X.-C."/>
            <person name="Shinozaki K."/>
            <person name="Nguyen H.T."/>
            <person name="Wing R.A."/>
            <person name="Cregan P."/>
            <person name="Specht J."/>
            <person name="Grimwood J."/>
            <person name="Rokhsar D."/>
            <person name="Stacey G."/>
            <person name="Shoemaker R.C."/>
            <person name="Jackson S.A."/>
        </authorList>
    </citation>
    <scope>NUCLEOTIDE SEQUENCE [LARGE SCALE GENOMIC DNA]</scope>
    <source>
        <strain evidence="3">cv. Williams 82</strain>
        <tissue evidence="2">Callus</tissue>
    </source>
</reference>
<evidence type="ECO:0000313" key="2">
    <source>
        <dbReference type="EMBL" id="KRH00153.1"/>
    </source>
</evidence>
<keyword evidence="4" id="KW-1185">Reference proteome</keyword>
<evidence type="ECO:0000313" key="4">
    <source>
        <dbReference type="Proteomes" id="UP000008827"/>
    </source>
</evidence>
<evidence type="ECO:0000256" key="1">
    <source>
        <dbReference type="SAM" id="Phobius"/>
    </source>
</evidence>
<evidence type="ECO:0000313" key="3">
    <source>
        <dbReference type="EnsemblPlants" id="KRH00153"/>
    </source>
</evidence>
<proteinExistence type="predicted"/>
<accession>A0A0R0FBZ4</accession>
<dbReference type="EnsemblPlants" id="KRH00153">
    <property type="protein sequence ID" value="KRH00153"/>
    <property type="gene ID" value="GLYMA_18G196400"/>
</dbReference>
<reference evidence="3" key="2">
    <citation type="submission" date="2018-02" db="UniProtKB">
        <authorList>
            <consortium name="EnsemblPlants"/>
        </authorList>
    </citation>
    <scope>IDENTIFICATION</scope>
    <source>
        <strain evidence="3">Williams 82</strain>
    </source>
</reference>
<keyword evidence="1" id="KW-0472">Membrane</keyword>
<dbReference type="Proteomes" id="UP000008827">
    <property type="component" value="Chromosome 18"/>
</dbReference>
<organism evidence="2">
    <name type="scientific">Glycine max</name>
    <name type="common">Soybean</name>
    <name type="synonym">Glycine hispida</name>
    <dbReference type="NCBI Taxonomy" id="3847"/>
    <lineage>
        <taxon>Eukaryota</taxon>
        <taxon>Viridiplantae</taxon>
        <taxon>Streptophyta</taxon>
        <taxon>Embryophyta</taxon>
        <taxon>Tracheophyta</taxon>
        <taxon>Spermatophyta</taxon>
        <taxon>Magnoliopsida</taxon>
        <taxon>eudicotyledons</taxon>
        <taxon>Gunneridae</taxon>
        <taxon>Pentapetalae</taxon>
        <taxon>rosids</taxon>
        <taxon>fabids</taxon>
        <taxon>Fabales</taxon>
        <taxon>Fabaceae</taxon>
        <taxon>Papilionoideae</taxon>
        <taxon>50 kb inversion clade</taxon>
        <taxon>NPAAA clade</taxon>
        <taxon>indigoferoid/millettioid clade</taxon>
        <taxon>Phaseoleae</taxon>
        <taxon>Glycine</taxon>
        <taxon>Glycine subgen. Soja</taxon>
    </lineage>
</organism>
<feature type="transmembrane region" description="Helical" evidence="1">
    <location>
        <begin position="21"/>
        <end position="42"/>
    </location>
</feature>
<keyword evidence="1" id="KW-1133">Transmembrane helix</keyword>
<dbReference type="Gramene" id="KRH00153">
    <property type="protein sequence ID" value="KRH00153"/>
    <property type="gene ID" value="GLYMA_18G196400"/>
</dbReference>
<keyword evidence="1" id="KW-0812">Transmembrane</keyword>
<protein>
    <submittedName>
        <fullName evidence="2 3">Uncharacterized protein</fullName>
    </submittedName>
</protein>
<gene>
    <name evidence="2" type="ORF">GLYMA_18G196400</name>
</gene>
<dbReference type="AlphaFoldDB" id="A0A0R0FBZ4"/>
<sequence length="82" mass="9819">MLHCWARIFINFYLKYVIVNINLYCFYVFTLYCVYLGNVIAFDFQKMQALSTQFQHPCMYLDQSRLIQQIAPSNSHKWCSSS</sequence>
<reference evidence="2" key="3">
    <citation type="submission" date="2018-07" db="EMBL/GenBank/DDBJ databases">
        <title>WGS assembly of Glycine max.</title>
        <authorList>
            <person name="Schmutz J."/>
            <person name="Cannon S."/>
            <person name="Schlueter J."/>
            <person name="Ma J."/>
            <person name="Mitros T."/>
            <person name="Nelson W."/>
            <person name="Hyten D."/>
            <person name="Song Q."/>
            <person name="Thelen J."/>
            <person name="Cheng J."/>
            <person name="Xu D."/>
            <person name="Hellsten U."/>
            <person name="May G."/>
            <person name="Yu Y."/>
            <person name="Sakurai T."/>
            <person name="Umezawa T."/>
            <person name="Bhattacharyya M."/>
            <person name="Sandhu D."/>
            <person name="Valliyodan B."/>
            <person name="Lindquist E."/>
            <person name="Peto M."/>
            <person name="Grant D."/>
            <person name="Shu S."/>
            <person name="Goodstein D."/>
            <person name="Barry K."/>
            <person name="Futrell-Griggs M."/>
            <person name="Abernathy B."/>
            <person name="Du J."/>
            <person name="Tian Z."/>
            <person name="Zhu L."/>
            <person name="Gill N."/>
            <person name="Joshi T."/>
            <person name="Libault M."/>
            <person name="Sethuraman A."/>
            <person name="Zhang X."/>
            <person name="Shinozaki K."/>
            <person name="Nguyen H."/>
            <person name="Wing R."/>
            <person name="Cregan P."/>
            <person name="Specht J."/>
            <person name="Grimwood J."/>
            <person name="Rokhsar D."/>
            <person name="Stacey G."/>
            <person name="Shoemaker R."/>
            <person name="Jackson S."/>
        </authorList>
    </citation>
    <scope>NUCLEOTIDE SEQUENCE</scope>
    <source>
        <tissue evidence="2">Callus</tissue>
    </source>
</reference>
<dbReference type="EMBL" id="CM000851">
    <property type="protein sequence ID" value="KRH00153.1"/>
    <property type="molecule type" value="Genomic_DNA"/>
</dbReference>